<comment type="subcellular location">
    <subcellularLocation>
        <location evidence="1">Cell membrane</location>
        <topology evidence="1">Multi-pass membrane protein</topology>
    </subcellularLocation>
</comment>
<dbReference type="SMART" id="SM00283">
    <property type="entry name" value="MA"/>
    <property type="match status" value="1"/>
</dbReference>
<dbReference type="InterPro" id="IPR051310">
    <property type="entry name" value="MCP_chemotaxis"/>
</dbReference>
<dbReference type="OrthoDB" id="9791237at2"/>
<keyword evidence="6 10" id="KW-0472">Membrane</keyword>
<keyword evidence="5 10" id="KW-1133">Transmembrane helix</keyword>
<dbReference type="GO" id="GO:0004888">
    <property type="term" value="F:transmembrane signaling receptor activity"/>
    <property type="evidence" value="ECO:0007669"/>
    <property type="project" value="InterPro"/>
</dbReference>
<keyword evidence="2" id="KW-1003">Cell membrane</keyword>
<dbReference type="RefSeq" id="WP_159447188.1">
    <property type="nucleotide sequence ID" value="NZ_FUYC01000008.1"/>
</dbReference>
<dbReference type="GO" id="GO:0005886">
    <property type="term" value="C:plasma membrane"/>
    <property type="evidence" value="ECO:0007669"/>
    <property type="project" value="UniProtKB-SubCell"/>
</dbReference>
<feature type="compositionally biased region" description="Polar residues" evidence="9">
    <location>
        <begin position="323"/>
        <end position="339"/>
    </location>
</feature>
<dbReference type="GO" id="GO:0006935">
    <property type="term" value="P:chemotaxis"/>
    <property type="evidence" value="ECO:0007669"/>
    <property type="project" value="UniProtKB-KW"/>
</dbReference>
<gene>
    <name evidence="14" type="ORF">SAMN02745704_01839</name>
</gene>
<dbReference type="Pfam" id="PF17200">
    <property type="entry name" value="sCache_2"/>
    <property type="match status" value="1"/>
</dbReference>
<keyword evidence="4 10" id="KW-0812">Transmembrane</keyword>
<dbReference type="Proteomes" id="UP000190027">
    <property type="component" value="Unassembled WGS sequence"/>
</dbReference>
<dbReference type="GO" id="GO:0007165">
    <property type="term" value="P:signal transduction"/>
    <property type="evidence" value="ECO:0007669"/>
    <property type="project" value="UniProtKB-KW"/>
</dbReference>
<dbReference type="PROSITE" id="PS50111">
    <property type="entry name" value="CHEMOTAXIS_TRANSDUC_2"/>
    <property type="match status" value="1"/>
</dbReference>
<dbReference type="InterPro" id="IPR003660">
    <property type="entry name" value="HAMP_dom"/>
</dbReference>
<evidence type="ECO:0000256" key="4">
    <source>
        <dbReference type="ARBA" id="ARBA00022692"/>
    </source>
</evidence>
<proteinExistence type="inferred from homology"/>
<dbReference type="STRING" id="1121449.SAMN02745704_01839"/>
<keyword evidence="3" id="KW-0145">Chemotaxis</keyword>
<dbReference type="CDD" id="cd06225">
    <property type="entry name" value="HAMP"/>
    <property type="match status" value="1"/>
</dbReference>
<evidence type="ECO:0000256" key="7">
    <source>
        <dbReference type="ARBA" id="ARBA00029447"/>
    </source>
</evidence>
<evidence type="ECO:0000259" key="12">
    <source>
        <dbReference type="PROSITE" id="PS50192"/>
    </source>
</evidence>
<evidence type="ECO:0000256" key="6">
    <source>
        <dbReference type="ARBA" id="ARBA00023136"/>
    </source>
</evidence>
<dbReference type="CDD" id="cd11386">
    <property type="entry name" value="MCP_signal"/>
    <property type="match status" value="1"/>
</dbReference>
<dbReference type="Gene3D" id="1.10.287.950">
    <property type="entry name" value="Methyl-accepting chemotaxis protein"/>
    <property type="match status" value="1"/>
</dbReference>
<dbReference type="InterPro" id="IPR004090">
    <property type="entry name" value="Chemotax_Me-accpt_rcpt"/>
</dbReference>
<dbReference type="EMBL" id="FUYC01000008">
    <property type="protein sequence ID" value="SKA85277.1"/>
    <property type="molecule type" value="Genomic_DNA"/>
</dbReference>
<feature type="region of interest" description="Disordered" evidence="9">
    <location>
        <begin position="559"/>
        <end position="652"/>
    </location>
</feature>
<reference evidence="14 15" key="1">
    <citation type="submission" date="2017-02" db="EMBL/GenBank/DDBJ databases">
        <authorList>
            <person name="Peterson S.W."/>
        </authorList>
    </citation>
    <scope>NUCLEOTIDE SEQUENCE [LARGE SCALE GENOMIC DNA]</scope>
    <source>
        <strain evidence="14 15">DSM 16080</strain>
    </source>
</reference>
<dbReference type="SUPFAM" id="SSF58104">
    <property type="entry name" value="Methyl-accepting chemotaxis protein (MCP) signaling domain"/>
    <property type="match status" value="1"/>
</dbReference>
<name>A0A1T4X779_9BACT</name>
<evidence type="ECO:0000259" key="13">
    <source>
        <dbReference type="PROSITE" id="PS50885"/>
    </source>
</evidence>
<dbReference type="AlphaFoldDB" id="A0A1T4X779"/>
<evidence type="ECO:0000313" key="15">
    <source>
        <dbReference type="Proteomes" id="UP000190027"/>
    </source>
</evidence>
<keyword evidence="8" id="KW-0807">Transducer</keyword>
<dbReference type="PRINTS" id="PR00260">
    <property type="entry name" value="CHEMTRNSDUCR"/>
</dbReference>
<dbReference type="Gene3D" id="3.30.450.20">
    <property type="entry name" value="PAS domain"/>
    <property type="match status" value="1"/>
</dbReference>
<feature type="domain" description="HAMP" evidence="13">
    <location>
        <begin position="216"/>
        <end position="268"/>
    </location>
</feature>
<dbReference type="Pfam" id="PF00672">
    <property type="entry name" value="HAMP"/>
    <property type="match status" value="1"/>
</dbReference>
<dbReference type="PROSITE" id="PS50192">
    <property type="entry name" value="T_SNARE"/>
    <property type="match status" value="1"/>
</dbReference>
<protein>
    <submittedName>
        <fullName evidence="14">Methyl-accepting chemotaxis sensory transducer with Cache sensor</fullName>
    </submittedName>
</protein>
<keyword evidence="15" id="KW-1185">Reference proteome</keyword>
<dbReference type="PANTHER" id="PTHR43531:SF11">
    <property type="entry name" value="METHYL-ACCEPTING CHEMOTAXIS PROTEIN 3"/>
    <property type="match status" value="1"/>
</dbReference>
<evidence type="ECO:0000256" key="5">
    <source>
        <dbReference type="ARBA" id="ARBA00022989"/>
    </source>
</evidence>
<dbReference type="PROSITE" id="PS50885">
    <property type="entry name" value="HAMP"/>
    <property type="match status" value="1"/>
</dbReference>
<dbReference type="InterPro" id="IPR000727">
    <property type="entry name" value="T_SNARE_dom"/>
</dbReference>
<dbReference type="Gene3D" id="6.10.340.10">
    <property type="match status" value="1"/>
</dbReference>
<evidence type="ECO:0000256" key="8">
    <source>
        <dbReference type="PROSITE-ProRule" id="PRU00284"/>
    </source>
</evidence>
<evidence type="ECO:0000256" key="9">
    <source>
        <dbReference type="SAM" id="MobiDB-lite"/>
    </source>
</evidence>
<evidence type="ECO:0000256" key="10">
    <source>
        <dbReference type="SAM" id="Phobius"/>
    </source>
</evidence>
<dbReference type="InterPro" id="IPR033480">
    <property type="entry name" value="sCache_2"/>
</dbReference>
<dbReference type="SMART" id="SM01049">
    <property type="entry name" value="Cache_2"/>
    <property type="match status" value="1"/>
</dbReference>
<evidence type="ECO:0000256" key="3">
    <source>
        <dbReference type="ARBA" id="ARBA00022500"/>
    </source>
</evidence>
<comment type="similarity">
    <text evidence="7">Belongs to the methyl-accepting chemotaxis (MCP) protein family.</text>
</comment>
<accession>A0A1T4X779</accession>
<evidence type="ECO:0000256" key="1">
    <source>
        <dbReference type="ARBA" id="ARBA00004651"/>
    </source>
</evidence>
<dbReference type="SMART" id="SM00304">
    <property type="entry name" value="HAMP"/>
    <property type="match status" value="1"/>
</dbReference>
<evidence type="ECO:0000259" key="11">
    <source>
        <dbReference type="PROSITE" id="PS50111"/>
    </source>
</evidence>
<feature type="compositionally biased region" description="Acidic residues" evidence="9">
    <location>
        <begin position="642"/>
        <end position="652"/>
    </location>
</feature>
<feature type="domain" description="Methyl-accepting transducer" evidence="11">
    <location>
        <begin position="312"/>
        <end position="541"/>
    </location>
</feature>
<sequence length="652" mass="70994">MRIKAYRDWSIFTKIMSLFSGFSILILAGMLLYYLPLFERTLMSEKQHAVQSHVDVAWSVLNHYGRLEAEGQLTGEQARQRALEDVRDMRYQGDQYFWINDLEPRMVMHPFKPELEGQDISSSKDPNGKRLFVEMADVARAKGQGFVTYEWPKPGSERPQPKVSFVRLYKPWGWIVGSGIYVDDVNAQTSALRWAILLPFVLGVIAFLVLVHLVVRAIVIRLRRAVTMADAVRDGDLTQRVDFPQRNELGQLADALNDMTNNLEDKARLAGRIAAGDLTASVQVASDKDTLGMALQRMTNELNTLIGQVRQATEQMDEGAGQVSESSQSLSEGATEQAASIQEISSSMAEIGSTVGSSAQKATKANTLADDARLAAEKGGEQMDQMVEAMQRINESSQAIGKIIKVIDEIAFQTNLLALNAAVEAARAGKHGKGFAVVAEEVRNLASRSATAAQETAELIEGSVQRASDGDAMVRQTSESLHMIVEKAADVAELVAEIARDSDGQAQGVQQVSEGLSQIDDVTQRNTANAEETASSAQQLSAQTSQLRQLLARFQVRDRNAAAGSDRPSASPARTYAVRRTPAAPLPGSQDSQSTEKKNESNAPTPPKQTSEPEVGTAPAKGKATRNAARGAWDAASPEEIISLDDDEFGRY</sequence>
<feature type="region of interest" description="Disordered" evidence="9">
    <location>
        <begin position="313"/>
        <end position="339"/>
    </location>
</feature>
<feature type="domain" description="T-SNARE coiled-coil homology" evidence="12">
    <location>
        <begin position="471"/>
        <end position="533"/>
    </location>
</feature>
<dbReference type="Pfam" id="PF00015">
    <property type="entry name" value="MCPsignal"/>
    <property type="match status" value="1"/>
</dbReference>
<evidence type="ECO:0000313" key="14">
    <source>
        <dbReference type="EMBL" id="SKA85277.1"/>
    </source>
</evidence>
<feature type="transmembrane region" description="Helical" evidence="10">
    <location>
        <begin position="12"/>
        <end position="35"/>
    </location>
</feature>
<dbReference type="InterPro" id="IPR004089">
    <property type="entry name" value="MCPsignal_dom"/>
</dbReference>
<organism evidence="14 15">
    <name type="scientific">Paucidesulfovibrio gracilis DSM 16080</name>
    <dbReference type="NCBI Taxonomy" id="1121449"/>
    <lineage>
        <taxon>Bacteria</taxon>
        <taxon>Pseudomonadati</taxon>
        <taxon>Thermodesulfobacteriota</taxon>
        <taxon>Desulfovibrionia</taxon>
        <taxon>Desulfovibrionales</taxon>
        <taxon>Desulfovibrionaceae</taxon>
        <taxon>Paucidesulfovibrio</taxon>
    </lineage>
</organism>
<feature type="transmembrane region" description="Helical" evidence="10">
    <location>
        <begin position="194"/>
        <end position="215"/>
    </location>
</feature>
<dbReference type="FunFam" id="1.10.287.950:FF:000001">
    <property type="entry name" value="Methyl-accepting chemotaxis sensory transducer"/>
    <property type="match status" value="1"/>
</dbReference>
<evidence type="ECO:0000256" key="2">
    <source>
        <dbReference type="ARBA" id="ARBA00022475"/>
    </source>
</evidence>
<dbReference type="PANTHER" id="PTHR43531">
    <property type="entry name" value="PROTEIN ICFG"/>
    <property type="match status" value="1"/>
</dbReference>